<dbReference type="Pfam" id="PF01081">
    <property type="entry name" value="Aldolase"/>
    <property type="match status" value="1"/>
</dbReference>
<dbReference type="GO" id="GO:0016829">
    <property type="term" value="F:lyase activity"/>
    <property type="evidence" value="ECO:0007669"/>
    <property type="project" value="UniProtKB-KW"/>
</dbReference>
<evidence type="ECO:0000256" key="4">
    <source>
        <dbReference type="ARBA" id="ARBA00023239"/>
    </source>
</evidence>
<dbReference type="InterPro" id="IPR000887">
    <property type="entry name" value="Aldlse_KDPG_KHG"/>
</dbReference>
<comment type="similarity">
    <text evidence="2">Belongs to the KHG/KDPG aldolase family.</text>
</comment>
<dbReference type="CDD" id="cd00452">
    <property type="entry name" value="KDPG_aldolase"/>
    <property type="match status" value="1"/>
</dbReference>
<keyword evidence="4" id="KW-0456">Lyase</keyword>
<dbReference type="eggNOG" id="COG0800">
    <property type="taxonomic scope" value="Bacteria"/>
</dbReference>
<dbReference type="Gene3D" id="3.20.20.70">
    <property type="entry name" value="Aldolase class I"/>
    <property type="match status" value="1"/>
</dbReference>
<dbReference type="PANTHER" id="PTHR30246">
    <property type="entry name" value="2-KETO-3-DEOXY-6-PHOSPHOGLUCONATE ALDOLASE"/>
    <property type="match status" value="1"/>
</dbReference>
<dbReference type="NCBIfam" id="NF005499">
    <property type="entry name" value="PRK07114.1"/>
    <property type="match status" value="1"/>
</dbReference>
<dbReference type="EMBL" id="ADMC01000022">
    <property type="protein sequence ID" value="EHP47751.1"/>
    <property type="molecule type" value="Genomic_DNA"/>
</dbReference>
<evidence type="ECO:0000313" key="6">
    <source>
        <dbReference type="EMBL" id="EHP47751.1"/>
    </source>
</evidence>
<dbReference type="PANTHER" id="PTHR30246:SF1">
    <property type="entry name" value="2-DEHYDRO-3-DEOXY-6-PHOSPHOGALACTONATE ALDOLASE-RELATED"/>
    <property type="match status" value="1"/>
</dbReference>
<dbReference type="GeneID" id="98069171"/>
<sequence length="227" mass="24772">MARFTRIEVALKMSECGIIPVFYHADIQVCKEVIRVAYAAGARVFEFTNRGDFAHELFGELNKWATQELPEMILGVGSVVDAATAALYLQLGTNFVVSPLLNEEIAKVCNRRKVLWSPGCGSLSEIGRAEELGAEIVKIFPGAAVGGPAFVKAIKGPCPWTSIMPTGGVEPTEENLEAWFKAGVTCVGMGSNLFPKSNIQSGNWEELTVFVQNCYAILRKVRTQLKK</sequence>
<protein>
    <submittedName>
        <fullName evidence="6">2-dehydro-3-deoxyphosphogluconate aldolase/4-hydroxy-2-oxoglutarate aldolase</fullName>
    </submittedName>
</protein>
<evidence type="ECO:0000256" key="5">
    <source>
        <dbReference type="ARBA" id="ARBA00023277"/>
    </source>
</evidence>
<dbReference type="InterPro" id="IPR013785">
    <property type="entry name" value="Aldolase_TIM"/>
</dbReference>
<gene>
    <name evidence="6" type="ORF">HMPREF9449_01604</name>
</gene>
<dbReference type="AlphaFoldDB" id="H1DH68"/>
<comment type="subunit">
    <text evidence="3">Homotrimer.</text>
</comment>
<keyword evidence="7" id="KW-1185">Reference proteome</keyword>
<dbReference type="SUPFAM" id="SSF51569">
    <property type="entry name" value="Aldolase"/>
    <property type="match status" value="1"/>
</dbReference>
<keyword evidence="5" id="KW-0119">Carbohydrate metabolism</keyword>
<evidence type="ECO:0000256" key="3">
    <source>
        <dbReference type="ARBA" id="ARBA00011233"/>
    </source>
</evidence>
<dbReference type="Proteomes" id="UP000004892">
    <property type="component" value="Unassembled WGS sequence"/>
</dbReference>
<comment type="pathway">
    <text evidence="1">Carbohydrate acid metabolism.</text>
</comment>
<proteinExistence type="inferred from homology"/>
<evidence type="ECO:0000256" key="2">
    <source>
        <dbReference type="ARBA" id="ARBA00006906"/>
    </source>
</evidence>
<evidence type="ECO:0000313" key="7">
    <source>
        <dbReference type="Proteomes" id="UP000004892"/>
    </source>
</evidence>
<accession>H1DH68</accession>
<comment type="caution">
    <text evidence="6">The sequence shown here is derived from an EMBL/GenBank/DDBJ whole genome shotgun (WGS) entry which is preliminary data.</text>
</comment>
<evidence type="ECO:0000256" key="1">
    <source>
        <dbReference type="ARBA" id="ARBA00004761"/>
    </source>
</evidence>
<dbReference type="STRING" id="742817.HMPREF9449_01604"/>
<dbReference type="PATRIC" id="fig|742817.3.peg.1711"/>
<dbReference type="HOGENOM" id="CLU_077795_2_0_10"/>
<name>H1DH68_9BACT</name>
<reference evidence="6 7" key="1">
    <citation type="submission" date="2012-01" db="EMBL/GenBank/DDBJ databases">
        <title>The Genome Sequence of Odoribacter laneus YIT 12061.</title>
        <authorList>
            <consortium name="The Broad Institute Genome Sequencing Platform"/>
            <person name="Earl A."/>
            <person name="Ward D."/>
            <person name="Feldgarden M."/>
            <person name="Gevers D."/>
            <person name="Morotomi M."/>
            <person name="Young S.K."/>
            <person name="Zeng Q."/>
            <person name="Gargeya S."/>
            <person name="Fitzgerald M."/>
            <person name="Haas B."/>
            <person name="Abouelleil A."/>
            <person name="Alvarado L."/>
            <person name="Arachchi H.M."/>
            <person name="Berlin A."/>
            <person name="Chapman S.B."/>
            <person name="Gearin G."/>
            <person name="Goldberg J."/>
            <person name="Griggs A."/>
            <person name="Gujja S."/>
            <person name="Hansen M."/>
            <person name="Heiman D."/>
            <person name="Howarth C."/>
            <person name="Larimer J."/>
            <person name="Lui A."/>
            <person name="MacDonald P.J.P."/>
            <person name="McCowen C."/>
            <person name="Montmayeur A."/>
            <person name="Murphy C."/>
            <person name="Neiman D."/>
            <person name="Pearson M."/>
            <person name="Priest M."/>
            <person name="Roberts A."/>
            <person name="Saif S."/>
            <person name="Shea T."/>
            <person name="Sisk P."/>
            <person name="Stolte C."/>
            <person name="Sykes S."/>
            <person name="Wortman J."/>
            <person name="Nusbaum C."/>
            <person name="Birren B."/>
        </authorList>
    </citation>
    <scope>NUCLEOTIDE SEQUENCE [LARGE SCALE GENOMIC DNA]</scope>
    <source>
        <strain evidence="6 7">YIT 12061</strain>
    </source>
</reference>
<dbReference type="RefSeq" id="WP_009136752.1">
    <property type="nucleotide sequence ID" value="NZ_JH594596.1"/>
</dbReference>
<organism evidence="6 7">
    <name type="scientific">Odoribacter laneus YIT 12061</name>
    <dbReference type="NCBI Taxonomy" id="742817"/>
    <lineage>
        <taxon>Bacteria</taxon>
        <taxon>Pseudomonadati</taxon>
        <taxon>Bacteroidota</taxon>
        <taxon>Bacteroidia</taxon>
        <taxon>Bacteroidales</taxon>
        <taxon>Odoribacteraceae</taxon>
        <taxon>Odoribacter</taxon>
    </lineage>
</organism>